<dbReference type="SMART" id="SM00454">
    <property type="entry name" value="SAM"/>
    <property type="match status" value="1"/>
</dbReference>
<evidence type="ECO:0000259" key="2">
    <source>
        <dbReference type="PROSITE" id="PS50118"/>
    </source>
</evidence>
<dbReference type="SUPFAM" id="SSF47095">
    <property type="entry name" value="HMG-box"/>
    <property type="match status" value="1"/>
</dbReference>
<evidence type="ECO:0000313" key="3">
    <source>
        <dbReference type="EMBL" id="GAA5807394.1"/>
    </source>
</evidence>
<accession>A0ABP9YKN4</accession>
<keyword evidence="1" id="KW-0539">Nucleus</keyword>
<proteinExistence type="predicted"/>
<dbReference type="InterPro" id="IPR036910">
    <property type="entry name" value="HMG_box_dom_sf"/>
</dbReference>
<dbReference type="Gene3D" id="1.10.150.50">
    <property type="entry name" value="Transcription Factor, Ets-1"/>
    <property type="match status" value="1"/>
</dbReference>
<reference evidence="3 4" key="1">
    <citation type="submission" date="2024-04" db="EMBL/GenBank/DDBJ databases">
        <title>genome sequences of Mucor flavus KT1a and Helicostylum pulchrum KT1b strains isolated from the surface of a dry-aged beef.</title>
        <authorList>
            <person name="Toyotome T."/>
            <person name="Hosono M."/>
            <person name="Torimaru M."/>
            <person name="Fukuda K."/>
            <person name="Mikami N."/>
        </authorList>
    </citation>
    <scope>NUCLEOTIDE SEQUENCE [LARGE SCALE GENOMIC DNA]</scope>
    <source>
        <strain evidence="3 4">KT1a</strain>
    </source>
</reference>
<feature type="DNA-binding region" description="HMG box" evidence="1">
    <location>
        <begin position="119"/>
        <end position="183"/>
    </location>
</feature>
<dbReference type="EMBL" id="BAABUK010000002">
    <property type="protein sequence ID" value="GAA5807394.1"/>
    <property type="molecule type" value="Genomic_DNA"/>
</dbReference>
<sequence>MVSNSHDDIDQVRNFLARYNLTRYCEVFVQEGFDRLLSLFDITESDLISLHVKRGHRRLLQRAIATARGVPLSTPILINYGYDEPSISHMPKPGTQYDCYSRRSPKPYANYRKRKQYVPSKPVLAFDEFLNELKTEFTTKTTTAVISMAYERWNMLNPFEKEKYERLALHANSDYVMRTPTMDERHKVLQNYHDLESP</sequence>
<evidence type="ECO:0000313" key="4">
    <source>
        <dbReference type="Proteomes" id="UP001473302"/>
    </source>
</evidence>
<evidence type="ECO:0000256" key="1">
    <source>
        <dbReference type="PROSITE-ProRule" id="PRU00267"/>
    </source>
</evidence>
<dbReference type="Pfam" id="PF00536">
    <property type="entry name" value="SAM_1"/>
    <property type="match status" value="1"/>
</dbReference>
<comment type="caution">
    <text evidence="3">The sequence shown here is derived from an EMBL/GenBank/DDBJ whole genome shotgun (WGS) entry which is preliminary data.</text>
</comment>
<dbReference type="Proteomes" id="UP001473302">
    <property type="component" value="Unassembled WGS sequence"/>
</dbReference>
<dbReference type="InterPro" id="IPR001660">
    <property type="entry name" value="SAM"/>
</dbReference>
<dbReference type="SUPFAM" id="SSF47769">
    <property type="entry name" value="SAM/Pointed domain"/>
    <property type="match status" value="1"/>
</dbReference>
<dbReference type="InterPro" id="IPR009071">
    <property type="entry name" value="HMG_box_dom"/>
</dbReference>
<organism evidence="3 4">
    <name type="scientific">Mucor flavus</name>
    <dbReference type="NCBI Taxonomy" id="439312"/>
    <lineage>
        <taxon>Eukaryota</taxon>
        <taxon>Fungi</taxon>
        <taxon>Fungi incertae sedis</taxon>
        <taxon>Mucoromycota</taxon>
        <taxon>Mucoromycotina</taxon>
        <taxon>Mucoromycetes</taxon>
        <taxon>Mucorales</taxon>
        <taxon>Mucorineae</taxon>
        <taxon>Mucoraceae</taxon>
        <taxon>Mucor</taxon>
    </lineage>
</organism>
<protein>
    <recommendedName>
        <fullName evidence="2">HMG box domain-containing protein</fullName>
    </recommendedName>
</protein>
<dbReference type="Gene3D" id="1.10.30.10">
    <property type="entry name" value="High mobility group box domain"/>
    <property type="match status" value="1"/>
</dbReference>
<keyword evidence="4" id="KW-1185">Reference proteome</keyword>
<dbReference type="PROSITE" id="PS50118">
    <property type="entry name" value="HMG_BOX_2"/>
    <property type="match status" value="1"/>
</dbReference>
<dbReference type="InterPro" id="IPR013761">
    <property type="entry name" value="SAM/pointed_sf"/>
</dbReference>
<feature type="domain" description="HMG box" evidence="2">
    <location>
        <begin position="119"/>
        <end position="183"/>
    </location>
</feature>
<dbReference type="CDD" id="cd09487">
    <property type="entry name" value="SAM_superfamily"/>
    <property type="match status" value="1"/>
</dbReference>
<keyword evidence="1" id="KW-0238">DNA-binding</keyword>
<gene>
    <name evidence="3" type="ORF">MFLAVUS_000755</name>
</gene>
<name>A0ABP9YKN4_9FUNG</name>
<dbReference type="Pfam" id="PF00505">
    <property type="entry name" value="HMG_box"/>
    <property type="match status" value="1"/>
</dbReference>